<keyword evidence="1" id="KW-0472">Membrane</keyword>
<proteinExistence type="predicted"/>
<evidence type="ECO:0000313" key="3">
    <source>
        <dbReference type="Proteomes" id="UP000054826"/>
    </source>
</evidence>
<gene>
    <name evidence="2" type="ORF">T4C_11235</name>
</gene>
<accession>A0A0V1GTD3</accession>
<protein>
    <submittedName>
        <fullName evidence="2">Uncharacterized protein</fullName>
    </submittedName>
</protein>
<dbReference type="Proteomes" id="UP000054826">
    <property type="component" value="Unassembled WGS sequence"/>
</dbReference>
<keyword evidence="1" id="KW-0812">Transmembrane</keyword>
<comment type="caution">
    <text evidence="2">The sequence shown here is derived from an EMBL/GenBank/DDBJ whole genome shotgun (WGS) entry which is preliminary data.</text>
</comment>
<sequence>MEMNFWVVVICVHSHVFCLIIVDIYGTQTNSSKCKSGGW</sequence>
<organism evidence="2 3">
    <name type="scientific">Trichinella pseudospiralis</name>
    <name type="common">Parasitic roundworm</name>
    <dbReference type="NCBI Taxonomy" id="6337"/>
    <lineage>
        <taxon>Eukaryota</taxon>
        <taxon>Metazoa</taxon>
        <taxon>Ecdysozoa</taxon>
        <taxon>Nematoda</taxon>
        <taxon>Enoplea</taxon>
        <taxon>Dorylaimia</taxon>
        <taxon>Trichinellida</taxon>
        <taxon>Trichinellidae</taxon>
        <taxon>Trichinella</taxon>
    </lineage>
</organism>
<feature type="transmembrane region" description="Helical" evidence="1">
    <location>
        <begin position="6"/>
        <end position="26"/>
    </location>
</feature>
<dbReference type="AlphaFoldDB" id="A0A0V1GTD3"/>
<evidence type="ECO:0000313" key="2">
    <source>
        <dbReference type="EMBL" id="KRZ01251.1"/>
    </source>
</evidence>
<dbReference type="EMBL" id="JYDV01000903">
    <property type="protein sequence ID" value="KRZ01251.1"/>
    <property type="molecule type" value="Genomic_DNA"/>
</dbReference>
<name>A0A0V1GTD3_TRIPS</name>
<evidence type="ECO:0000256" key="1">
    <source>
        <dbReference type="SAM" id="Phobius"/>
    </source>
</evidence>
<keyword evidence="1" id="KW-1133">Transmembrane helix</keyword>
<reference evidence="2 3" key="1">
    <citation type="submission" date="2015-01" db="EMBL/GenBank/DDBJ databases">
        <title>Evolution of Trichinella species and genotypes.</title>
        <authorList>
            <person name="Korhonen P.K."/>
            <person name="Edoardo P."/>
            <person name="Giuseppe L.R."/>
            <person name="Gasser R.B."/>
        </authorList>
    </citation>
    <scope>NUCLEOTIDE SEQUENCE [LARGE SCALE GENOMIC DNA]</scope>
    <source>
        <strain evidence="2">ISS176</strain>
    </source>
</reference>